<dbReference type="SUPFAM" id="SSF46785">
    <property type="entry name" value="Winged helix' DNA-binding domain"/>
    <property type="match status" value="1"/>
</dbReference>
<dbReference type="GO" id="GO:0004519">
    <property type="term" value="F:endonuclease activity"/>
    <property type="evidence" value="ECO:0007669"/>
    <property type="project" value="UniProtKB-KW"/>
</dbReference>
<dbReference type="EMBL" id="PRDL01000001">
    <property type="protein sequence ID" value="MBE8715697.1"/>
    <property type="molecule type" value="Genomic_DNA"/>
</dbReference>
<protein>
    <submittedName>
        <fullName evidence="3">Heteromeric transposase endonuclease subunit TnsA</fullName>
    </submittedName>
</protein>
<sequence length="285" mass="32924">MSKNPEKTKEIKAKAEKRIASRLAKGAGSGAGRAYKPYLTVRDVNSRGRYNRSPSVTVGRVHQLLSDLEYHVLLMLDWDSQVIDIREQFPVTLEESQAIAREMGIAHLSYQGTDEVLTTDFLVDLNIQGKTIRRAISAKYAEELDDPRVLEKMELERRYWVSKGIQFNLVTELEIPALLQKNVKWFHPYMNHFDLSTPEQQQEYFKILLAAINQSPSQKVTTITTRLDDEYNIEPGTHLSLLRQFLAQRAFYFDLEALTIVNLRAKDLTPSHFWLEQDYEYAVGE</sequence>
<keyword evidence="3" id="KW-0540">Nuclease</keyword>
<dbReference type="Pfam" id="PF08721">
    <property type="entry name" value="Tn7_Tnp_TnsA_C"/>
    <property type="match status" value="1"/>
</dbReference>
<keyword evidence="3" id="KW-0378">Hydrolase</keyword>
<dbReference type="Gene3D" id="1.10.10.10">
    <property type="entry name" value="Winged helix-like DNA-binding domain superfamily/Winged helix DNA-binding domain"/>
    <property type="match status" value="1"/>
</dbReference>
<dbReference type="GO" id="GO:0003676">
    <property type="term" value="F:nucleic acid binding"/>
    <property type="evidence" value="ECO:0007669"/>
    <property type="project" value="InterPro"/>
</dbReference>
<dbReference type="Proteomes" id="UP000652567">
    <property type="component" value="Unassembled WGS sequence"/>
</dbReference>
<evidence type="ECO:0000313" key="4">
    <source>
        <dbReference type="Proteomes" id="UP000652567"/>
    </source>
</evidence>
<name>A0A928V353_9GAMM</name>
<dbReference type="InterPro" id="IPR014832">
    <property type="entry name" value="TnsA_C"/>
</dbReference>
<dbReference type="SUPFAM" id="SSF52980">
    <property type="entry name" value="Restriction endonuclease-like"/>
    <property type="match status" value="1"/>
</dbReference>
<comment type="caution">
    <text evidence="3">The sequence shown here is derived from an EMBL/GenBank/DDBJ whole genome shotgun (WGS) entry which is preliminary data.</text>
</comment>
<dbReference type="Pfam" id="PF08722">
    <property type="entry name" value="Tn7_TnsA-like_N"/>
    <property type="match status" value="1"/>
</dbReference>
<dbReference type="InterPro" id="IPR014833">
    <property type="entry name" value="TnsA_N"/>
</dbReference>
<dbReference type="RefSeq" id="WP_193906228.1">
    <property type="nucleotide sequence ID" value="NZ_PRDL01000001.1"/>
</dbReference>
<dbReference type="AlphaFoldDB" id="A0A928V353"/>
<reference evidence="3" key="1">
    <citation type="submission" date="2018-07" db="EMBL/GenBank/DDBJ databases">
        <title>Genome assembly of strain Ka43.</title>
        <authorList>
            <person name="Kukolya J."/>
            <person name="Nagy I."/>
            <person name="Horvath B."/>
            <person name="Toth A."/>
        </authorList>
    </citation>
    <scope>NUCLEOTIDE SEQUENCE</scope>
    <source>
        <strain evidence="3">KB43</strain>
    </source>
</reference>
<keyword evidence="3" id="KW-0255">Endonuclease</keyword>
<proteinExistence type="predicted"/>
<feature type="domain" description="TnsA endonuclease N-terminal" evidence="2">
    <location>
        <begin position="79"/>
        <end position="172"/>
    </location>
</feature>
<dbReference type="InterPro" id="IPR011856">
    <property type="entry name" value="tRNA_endonuc-like_dom_sf"/>
</dbReference>
<dbReference type="Gene3D" id="3.40.1350.10">
    <property type="match status" value="1"/>
</dbReference>
<gene>
    <name evidence="3" type="ORF">C4F51_00660</name>
</gene>
<organism evidence="3 4">
    <name type="scientific">Cellvibrio polysaccharolyticus</name>
    <dbReference type="NCBI Taxonomy" id="2082724"/>
    <lineage>
        <taxon>Bacteria</taxon>
        <taxon>Pseudomonadati</taxon>
        <taxon>Pseudomonadota</taxon>
        <taxon>Gammaproteobacteria</taxon>
        <taxon>Cellvibrionales</taxon>
        <taxon>Cellvibrionaceae</taxon>
        <taxon>Cellvibrio</taxon>
    </lineage>
</organism>
<keyword evidence="4" id="KW-1185">Reference proteome</keyword>
<evidence type="ECO:0000259" key="1">
    <source>
        <dbReference type="Pfam" id="PF08721"/>
    </source>
</evidence>
<accession>A0A928V353</accession>
<feature type="domain" description="TnsA endonuclease C-terminal" evidence="1">
    <location>
        <begin position="174"/>
        <end position="255"/>
    </location>
</feature>
<evidence type="ECO:0000259" key="2">
    <source>
        <dbReference type="Pfam" id="PF08722"/>
    </source>
</evidence>
<evidence type="ECO:0000313" key="3">
    <source>
        <dbReference type="EMBL" id="MBE8715697.1"/>
    </source>
</evidence>
<dbReference type="CDD" id="cd22362">
    <property type="entry name" value="TnsA_endonuclease-like"/>
    <property type="match status" value="1"/>
</dbReference>
<dbReference type="InterPro" id="IPR011335">
    <property type="entry name" value="Restrct_endonuc-II-like"/>
</dbReference>
<dbReference type="InterPro" id="IPR036390">
    <property type="entry name" value="WH_DNA-bd_sf"/>
</dbReference>
<dbReference type="InterPro" id="IPR036388">
    <property type="entry name" value="WH-like_DNA-bd_sf"/>
</dbReference>